<keyword evidence="4 7" id="KW-0812">Transmembrane</keyword>
<dbReference type="RefSeq" id="WP_021668725.1">
    <property type="nucleotide sequence ID" value="NZ_UGTL01000001.1"/>
</dbReference>
<gene>
    <name evidence="8" type="primary">wzxC_1</name>
    <name evidence="8" type="ORF">NCTC11157_01309</name>
</gene>
<evidence type="ECO:0000256" key="7">
    <source>
        <dbReference type="SAM" id="Phobius"/>
    </source>
</evidence>
<protein>
    <submittedName>
        <fullName evidence="8">Lipopolysaccharide biosynthesis protein wzxC</fullName>
    </submittedName>
</protein>
<feature type="transmembrane region" description="Helical" evidence="7">
    <location>
        <begin position="80"/>
        <end position="103"/>
    </location>
</feature>
<sequence length="476" mass="53724">MESLKQKTKSGLLWSSIERFSNQGVQFLFSIMLARLLAPSDYGIVAMVVIFFAIAQTFVNSGFSSAIVRKKNRTEADLSTCFYFNILVGFGFYILLFLCSPFIADFYDQPILSPIVKISGLTVLINSLCIVQQAQFTIRIDFKTQAKVTLTSTVISGILGILLAYLGYGVWALVWQGVIGSFIRMLLLWLFSKWRPRESFSKDSFHYLFGYGSKLLASGLLDTTYNNIYPIVIGKFYSPAQLGNFSRAQGWASLPSSNITDILQRVTFPVLTEMQDDDERLATNYRKLLRLSAFVVFPLMMLLAAVASPLVRVVITAKWDACVPYLQIICFSMMWYPIHAINLNLLQVKGRSDLFLRLEIIKKVVGVSVMCVTIPLGVTAMCFGMVFTSINALFINTYYTGKLINVGYLTQMKDLLPIIFISLLMGTFAYASTWLFSTEWIKLFMAVVIGGITYLILSNFFAKDEYIEVMNVIKRK</sequence>
<feature type="transmembrane region" description="Helical" evidence="7">
    <location>
        <begin position="323"/>
        <end position="343"/>
    </location>
</feature>
<evidence type="ECO:0000256" key="2">
    <source>
        <dbReference type="ARBA" id="ARBA00007430"/>
    </source>
</evidence>
<feature type="transmembrane region" description="Helical" evidence="7">
    <location>
        <begin position="415"/>
        <end position="436"/>
    </location>
</feature>
<dbReference type="GeneID" id="91082500"/>
<comment type="similarity">
    <text evidence="2">Belongs to the polysaccharide synthase family.</text>
</comment>
<accession>A0A379DZ16</accession>
<dbReference type="CDD" id="cd13127">
    <property type="entry name" value="MATE_tuaB_like"/>
    <property type="match status" value="1"/>
</dbReference>
<dbReference type="Proteomes" id="UP000254072">
    <property type="component" value="Unassembled WGS sequence"/>
</dbReference>
<organism evidence="8 9">
    <name type="scientific">Prevotella disiens</name>
    <dbReference type="NCBI Taxonomy" id="28130"/>
    <lineage>
        <taxon>Bacteria</taxon>
        <taxon>Pseudomonadati</taxon>
        <taxon>Bacteroidota</taxon>
        <taxon>Bacteroidia</taxon>
        <taxon>Bacteroidales</taxon>
        <taxon>Prevotellaceae</taxon>
        <taxon>Prevotella</taxon>
    </lineage>
</organism>
<feature type="transmembrane region" description="Helical" evidence="7">
    <location>
        <begin position="443"/>
        <end position="462"/>
    </location>
</feature>
<evidence type="ECO:0000256" key="5">
    <source>
        <dbReference type="ARBA" id="ARBA00022989"/>
    </source>
</evidence>
<dbReference type="GO" id="GO:0005886">
    <property type="term" value="C:plasma membrane"/>
    <property type="evidence" value="ECO:0007669"/>
    <property type="project" value="UniProtKB-SubCell"/>
</dbReference>
<feature type="transmembrane region" description="Helical" evidence="7">
    <location>
        <begin position="174"/>
        <end position="192"/>
    </location>
</feature>
<evidence type="ECO:0000256" key="6">
    <source>
        <dbReference type="ARBA" id="ARBA00023136"/>
    </source>
</evidence>
<dbReference type="PANTHER" id="PTHR30250">
    <property type="entry name" value="PST FAMILY PREDICTED COLANIC ACID TRANSPORTER"/>
    <property type="match status" value="1"/>
</dbReference>
<feature type="transmembrane region" description="Helical" evidence="7">
    <location>
        <begin position="148"/>
        <end position="168"/>
    </location>
</feature>
<dbReference type="PANTHER" id="PTHR30250:SF10">
    <property type="entry name" value="LIPOPOLYSACCHARIDE BIOSYNTHESIS PROTEIN WZXC"/>
    <property type="match status" value="1"/>
</dbReference>
<feature type="transmembrane region" description="Helical" evidence="7">
    <location>
        <begin position="288"/>
        <end position="311"/>
    </location>
</feature>
<keyword evidence="6 7" id="KW-0472">Membrane</keyword>
<evidence type="ECO:0000256" key="4">
    <source>
        <dbReference type="ARBA" id="ARBA00022692"/>
    </source>
</evidence>
<dbReference type="OrthoDB" id="9770347at2"/>
<feature type="transmembrane region" description="Helical" evidence="7">
    <location>
        <begin position="115"/>
        <end position="136"/>
    </location>
</feature>
<keyword evidence="3" id="KW-1003">Cell membrane</keyword>
<evidence type="ECO:0000256" key="3">
    <source>
        <dbReference type="ARBA" id="ARBA00022475"/>
    </source>
</evidence>
<dbReference type="AlphaFoldDB" id="A0A379DZ16"/>
<comment type="subcellular location">
    <subcellularLocation>
        <location evidence="1">Cell membrane</location>
        <topology evidence="1">Multi-pass membrane protein</topology>
    </subcellularLocation>
</comment>
<feature type="transmembrane region" description="Helical" evidence="7">
    <location>
        <begin position="44"/>
        <end position="68"/>
    </location>
</feature>
<proteinExistence type="inferred from homology"/>
<dbReference type="InterPro" id="IPR050833">
    <property type="entry name" value="Poly_Biosynth_Transport"/>
</dbReference>
<evidence type="ECO:0000313" key="8">
    <source>
        <dbReference type="EMBL" id="SUB85579.1"/>
    </source>
</evidence>
<evidence type="ECO:0000313" key="9">
    <source>
        <dbReference type="Proteomes" id="UP000254072"/>
    </source>
</evidence>
<evidence type="ECO:0000256" key="1">
    <source>
        <dbReference type="ARBA" id="ARBA00004651"/>
    </source>
</evidence>
<dbReference type="EMBL" id="UGTL01000001">
    <property type="protein sequence ID" value="SUB85579.1"/>
    <property type="molecule type" value="Genomic_DNA"/>
</dbReference>
<name>A0A379DZ16_9BACT</name>
<keyword evidence="5 7" id="KW-1133">Transmembrane helix</keyword>
<reference evidence="8 9" key="1">
    <citation type="submission" date="2018-06" db="EMBL/GenBank/DDBJ databases">
        <authorList>
            <consortium name="Pathogen Informatics"/>
            <person name="Doyle S."/>
        </authorList>
    </citation>
    <scope>NUCLEOTIDE SEQUENCE [LARGE SCALE GENOMIC DNA]</scope>
    <source>
        <strain evidence="8 9">NCTC11157</strain>
    </source>
</reference>
<feature type="transmembrane region" description="Helical" evidence="7">
    <location>
        <begin position="364"/>
        <end position="395"/>
    </location>
</feature>
<dbReference type="Pfam" id="PF13440">
    <property type="entry name" value="Polysacc_synt_3"/>
    <property type="match status" value="1"/>
</dbReference>